<gene>
    <name evidence="6" type="ORF">DWX03_04780</name>
</gene>
<dbReference type="SUPFAM" id="SSF82220">
    <property type="entry name" value="Tp47 lipoprotein, N-terminal domain"/>
    <property type="match status" value="1"/>
</dbReference>
<evidence type="ECO:0000313" key="7">
    <source>
        <dbReference type="Proteomes" id="UP000283360"/>
    </source>
</evidence>
<feature type="compositionally biased region" description="Polar residues" evidence="2">
    <location>
        <begin position="1661"/>
        <end position="1680"/>
    </location>
</feature>
<dbReference type="Proteomes" id="UP000283360">
    <property type="component" value="Unassembled WGS sequence"/>
</dbReference>
<feature type="coiled-coil region" evidence="1">
    <location>
        <begin position="133"/>
        <end position="160"/>
    </location>
</feature>
<dbReference type="InterPro" id="IPR038698">
    <property type="entry name" value="PBP_Tp47_domC_sf"/>
</dbReference>
<dbReference type="Gene3D" id="1.20.1270.90">
    <property type="entry name" value="AF1782-like"/>
    <property type="match status" value="2"/>
</dbReference>
<feature type="coiled-coil region" evidence="1">
    <location>
        <begin position="1561"/>
        <end position="1588"/>
    </location>
</feature>
<dbReference type="Pfam" id="PF04205">
    <property type="entry name" value="FMN_bind"/>
    <property type="match status" value="1"/>
</dbReference>
<dbReference type="Pfam" id="PF14888">
    <property type="entry name" value="PBP-Tp47_c"/>
    <property type="match status" value="1"/>
</dbReference>
<evidence type="ECO:0000256" key="1">
    <source>
        <dbReference type="SAM" id="Coils"/>
    </source>
</evidence>
<dbReference type="GO" id="GO:0010181">
    <property type="term" value="F:FMN binding"/>
    <property type="evidence" value="ECO:0007669"/>
    <property type="project" value="InterPro"/>
</dbReference>
<feature type="chain" id="PRO_5019568506" evidence="4">
    <location>
        <begin position="31"/>
        <end position="1714"/>
    </location>
</feature>
<feature type="signal peptide" evidence="4">
    <location>
        <begin position="1"/>
        <end position="30"/>
    </location>
</feature>
<dbReference type="SUPFAM" id="SSF81986">
    <property type="entry name" value="Tp47 lipoprotein, middle and C-terminal domains"/>
    <property type="match status" value="1"/>
</dbReference>
<evidence type="ECO:0000313" key="6">
    <source>
        <dbReference type="EMBL" id="RGT91208.1"/>
    </source>
</evidence>
<dbReference type="Gene3D" id="2.60.40.1300">
    <property type="entry name" value="Penicillin-binding protein Tp47, domain C"/>
    <property type="match status" value="1"/>
</dbReference>
<dbReference type="RefSeq" id="WP_117834660.1">
    <property type="nucleotide sequence ID" value="NZ_QRXJ01000005.1"/>
</dbReference>
<keyword evidence="1" id="KW-0175">Coiled coil</keyword>
<dbReference type="InterPro" id="IPR007329">
    <property type="entry name" value="FMN-bd"/>
</dbReference>
<reference evidence="6 7" key="1">
    <citation type="submission" date="2018-08" db="EMBL/GenBank/DDBJ databases">
        <title>A genome reference for cultivated species of the human gut microbiota.</title>
        <authorList>
            <person name="Zou Y."/>
            <person name="Xue W."/>
            <person name="Luo G."/>
        </authorList>
    </citation>
    <scope>NUCLEOTIDE SEQUENCE [LARGE SCALE GENOMIC DNA]</scope>
    <source>
        <strain evidence="6 7">AF18-12LB</strain>
    </source>
</reference>
<dbReference type="Pfam" id="PF14889">
    <property type="entry name" value="PBP-Tp47_a"/>
    <property type="match status" value="1"/>
</dbReference>
<dbReference type="Pfam" id="PF07554">
    <property type="entry name" value="FIVAR"/>
    <property type="match status" value="4"/>
</dbReference>
<keyword evidence="3" id="KW-0812">Transmembrane</keyword>
<organism evidence="6 7">
    <name type="scientific">Coprococcus comes</name>
    <dbReference type="NCBI Taxonomy" id="410072"/>
    <lineage>
        <taxon>Bacteria</taxon>
        <taxon>Bacillati</taxon>
        <taxon>Bacillota</taxon>
        <taxon>Clostridia</taxon>
        <taxon>Lachnospirales</taxon>
        <taxon>Lachnospiraceae</taxon>
        <taxon>Coprococcus</taxon>
    </lineage>
</organism>
<evidence type="ECO:0000256" key="3">
    <source>
        <dbReference type="SAM" id="Phobius"/>
    </source>
</evidence>
<dbReference type="InterPro" id="IPR029218">
    <property type="entry name" value="PBP-Tp47_dom_C"/>
</dbReference>
<evidence type="ECO:0000259" key="5">
    <source>
        <dbReference type="SMART" id="SM00900"/>
    </source>
</evidence>
<dbReference type="Pfam" id="PF07550">
    <property type="entry name" value="Shr-like_HID"/>
    <property type="match status" value="2"/>
</dbReference>
<sequence>MGKGTIKTKAMTMAVAMSMVAGLCPSTVFAANSEDVAKVQDGTYTGTAECTPDEYGDFEKYDLSVEVKIENGVIKSIGNIKGNGAEDNNTYITNAANGTKKNPKGVVQQIIDANGTDGINAVSRATCSSNAIVEAVNNALEEATKKEENKEENTVKTEDLQAVITKAEGLSEADYTAESWKTMQDALTAAKDALEKKESQTAVDSAKDTLNAEIDALVKKTPDVQKEVYVLMNIPYADFYKAEGVTGADTVSSATKQKTRASLAAGSYHVNSDGSDITGVTFPIKISDASVLEKYMQITDDSKVDITTSIKGKESTTTYKGKDALFESASYSYYTLSYTPSYYKEATVNADGTFNFSEVKGEASKVKPLSDATTEFKTSSNYGDYQLNIDGLPTSINTVYGVVISTKEGSNYGLRHVENIWKLKEQEQKLAWSTGFVTESHGNKLDSKDYATMMGQTINKVTCYTNDGIYEIQMDQKVAKKFDGEVSVADISTKSDTTSVVVSGLPSDFEEEYKVDGIGIDEDAYSVEIKTEGKTTTRTIKFKKALTKGRYTVTLSDRSGTYVPISTTFNAYTETMPVKYNEDNKEPAVVKNDNVTEEEFKTYLEHIKSVTVNGKEYVASGKRAVKLITEDGKLDLTQDAFKDAKAGDAFTVTIAEDGYQAYTFTYKVAGEDSEYSYVYVGMNWSEYWANEGVYAAGNTEASGVTDSRNEYDKGAFDTVTRATANHGLHRGSFQCTAVIKDTDGNQYNLSYWDKNGKAVMTDGSIYTRTTNAEKKAVFTAEDGSSFIQADYKVTGIKYVPVKVKTAALSALKEKYVVVENGGTLSGGFSENQLQSYTAIADVTANTNGLKTAEKQEDGSFAFSERTTGSYSGLKDTQLTVASDITPNVRETKDVGSFGEFIRVDLNGNYGGLGSAMQAVEWTYYGDDASYTTPVRKFGTKFAADNWMHKSMGIQLGLTDSLRCQLPEGTDGTGYWKLTVYGLGYADYSYSFQIGTENLAAPKTATKEDIKALQDKIDKASALKESDYTKDSWDKMMSELEESKELLAQENPLQSAVKEQMLHMTEAIDALVKADKYVLMNIPYAEFYKAETTNNDIAVDAFTSATKNKTRTTGLAGGSYHENADGSKIDGITYAVKVDPSVDLSKYKEVKDSDSVEITVTNRGKTSTTTLTGKDTLFENASYAYYPLTEEPANYKEVSADENGKLVFGEVKGKEAEALTGVKAELLTKSSYGDYQLNLDGLPEDKITASNVNAVVVKTTDGTAYGMRHLENIWRGNELAWSTGFTREVHGCPTSSEHYKTMMGKTIDSIEYYTTNGVYTMDIADIYVPVKSETTKVEVADADITAGKTTINVQLPDGFDPEYSVDGLDVSVEGNVLTFKAATESRAAASVKPGKYTLTIKDKNKKYADVVTTFTLTTKDMPAAYDEENKKLVEAEGFDIDALKAYLGNITSVNVNGKDYAASGRGSVVIINKDGTIKTDADPFKDAVAGTEFQITVASTGYTTPLTFTYKIAETPAPAEVDTTALEAAIAEADNLKEADYTAESWSVYQAALQSARTALEAKESQDAVDQALAALNAAKDALVKAEEEPVAINTASLEKAIADAKALKEADYTAESWKALQSALSDARKALEAKESQEAVDNATNRLNKAIKALVKKGSSSVKKTDGTTNGSKTSGSDSVKTGDPASVLGWLGLAVSSLGAGMGGFAWKRRKRK</sequence>
<keyword evidence="3" id="KW-1133">Transmembrane helix</keyword>
<feature type="region of interest" description="Disordered" evidence="2">
    <location>
        <begin position="1661"/>
        <end position="1682"/>
    </location>
</feature>
<evidence type="ECO:0000256" key="4">
    <source>
        <dbReference type="SAM" id="SignalP"/>
    </source>
</evidence>
<dbReference type="InterPro" id="IPR038031">
    <property type="entry name" value="Tp47_mid_C_dom"/>
</dbReference>
<feature type="domain" description="FMN-binding" evidence="5">
    <location>
        <begin position="54"/>
        <end position="143"/>
    </location>
</feature>
<comment type="caution">
    <text evidence="6">The sequence shown here is derived from an EMBL/GenBank/DDBJ whole genome shotgun (WGS) entry which is preliminary data.</text>
</comment>
<keyword evidence="3" id="KW-0472">Membrane</keyword>
<name>A0A412QK73_9FIRM</name>
<proteinExistence type="predicted"/>
<dbReference type="Gene3D" id="3.90.1010.20">
    <property type="match status" value="1"/>
</dbReference>
<keyword evidence="7" id="KW-1185">Reference proteome</keyword>
<protein>
    <submittedName>
        <fullName evidence="6">DUF1533 domain-containing protein</fullName>
    </submittedName>
</protein>
<dbReference type="SMART" id="SM00900">
    <property type="entry name" value="FMN_bind"/>
    <property type="match status" value="1"/>
</dbReference>
<dbReference type="Gene3D" id="1.20.1270.70">
    <property type="entry name" value="Designed single chain three-helix bundle"/>
    <property type="match status" value="2"/>
</dbReference>
<feature type="transmembrane region" description="Helical" evidence="3">
    <location>
        <begin position="1688"/>
        <end position="1708"/>
    </location>
</feature>
<evidence type="ECO:0000256" key="2">
    <source>
        <dbReference type="SAM" id="MobiDB-lite"/>
    </source>
</evidence>
<dbReference type="GO" id="GO:0016020">
    <property type="term" value="C:membrane"/>
    <property type="evidence" value="ECO:0007669"/>
    <property type="project" value="InterPro"/>
</dbReference>
<keyword evidence="4" id="KW-0732">Signal</keyword>
<dbReference type="InterPro" id="IPR036154">
    <property type="entry name" value="Tp47_N_sf"/>
</dbReference>
<feature type="coiled-coil region" evidence="1">
    <location>
        <begin position="1002"/>
        <end position="1049"/>
    </location>
</feature>
<dbReference type="InterPro" id="IPR029221">
    <property type="entry name" value="PBP-Tp47_A"/>
</dbReference>
<dbReference type="EMBL" id="QRXJ01000005">
    <property type="protein sequence ID" value="RGT91208.1"/>
    <property type="molecule type" value="Genomic_DNA"/>
</dbReference>
<dbReference type="InterPro" id="IPR011432">
    <property type="entry name" value="Shr-like_HID"/>
</dbReference>
<accession>A0A412QK73</accession>